<feature type="domain" description="Glycoside hydrolase family 65 central catalytic" evidence="1">
    <location>
        <begin position="39"/>
        <end position="107"/>
    </location>
</feature>
<dbReference type="PANTHER" id="PTHR11051:SF8">
    <property type="entry name" value="PROTEIN-GLUCOSYLGALACTOSYLHYDROXYLYSINE GLUCOSIDASE"/>
    <property type="match status" value="1"/>
</dbReference>
<feature type="non-terminal residue" evidence="2">
    <location>
        <position position="112"/>
    </location>
</feature>
<sequence>DQLLASHVTQWNQIWSRGIDIFGASGPLQDLQKLVTASLYYILISVDSEWPYSVAPGSIDSTSYNSHVFWDSELFVGPTLLHLYPEFAQSFIEYRLNRREGARLKAESYPTP</sequence>
<dbReference type="InterPro" id="IPR005195">
    <property type="entry name" value="Glyco_hydro_65_M"/>
</dbReference>
<reference evidence="2" key="1">
    <citation type="journal article" date="2013" name="Environ. Microbiol.">
        <title>Seasonally variable intestinal metagenomes of the red palm weevil (Rhynchophorus ferrugineus).</title>
        <authorList>
            <person name="Jia S."/>
            <person name="Zhang X."/>
            <person name="Zhang G."/>
            <person name="Yin A."/>
            <person name="Zhang S."/>
            <person name="Li F."/>
            <person name="Wang L."/>
            <person name="Zhao D."/>
            <person name="Yun Q."/>
            <person name="Tala"/>
            <person name="Wang J."/>
            <person name="Sun G."/>
            <person name="Baabdullah M."/>
            <person name="Yu X."/>
            <person name="Hu S."/>
            <person name="Al-Mssallem I.S."/>
            <person name="Yu J."/>
        </authorList>
    </citation>
    <scope>NUCLEOTIDE SEQUENCE</scope>
</reference>
<accession>A0A060BU04</accession>
<feature type="non-terminal residue" evidence="2">
    <location>
        <position position="1"/>
    </location>
</feature>
<dbReference type="InterPro" id="IPR008928">
    <property type="entry name" value="6-hairpin_glycosidase_sf"/>
</dbReference>
<organism evidence="2">
    <name type="scientific">uncultured Flavobacterium sp</name>
    <dbReference type="NCBI Taxonomy" id="165435"/>
    <lineage>
        <taxon>Bacteria</taxon>
        <taxon>Pseudomonadati</taxon>
        <taxon>Bacteroidota</taxon>
        <taxon>Flavobacteriia</taxon>
        <taxon>Flavobacteriales</taxon>
        <taxon>Flavobacteriaceae</taxon>
        <taxon>Flavobacterium</taxon>
        <taxon>environmental samples</taxon>
    </lineage>
</organism>
<dbReference type="Pfam" id="PF03632">
    <property type="entry name" value="Glyco_hydro_65m"/>
    <property type="match status" value="1"/>
</dbReference>
<dbReference type="InterPro" id="IPR012341">
    <property type="entry name" value="6hp_glycosidase-like_sf"/>
</dbReference>
<dbReference type="AlphaFoldDB" id="A0A060BU04"/>
<evidence type="ECO:0000313" key="2">
    <source>
        <dbReference type="EMBL" id="AIA86182.1"/>
    </source>
</evidence>
<dbReference type="GO" id="GO:0004553">
    <property type="term" value="F:hydrolase activity, hydrolyzing O-glycosyl compounds"/>
    <property type="evidence" value="ECO:0007669"/>
    <property type="project" value="TreeGrafter"/>
</dbReference>
<dbReference type="Gene3D" id="1.50.10.10">
    <property type="match status" value="1"/>
</dbReference>
<proteinExistence type="predicted"/>
<protein>
    <submittedName>
        <fullName evidence="2">Glyco_hydro_65m</fullName>
    </submittedName>
</protein>
<dbReference type="GO" id="GO:0005975">
    <property type="term" value="P:carbohydrate metabolic process"/>
    <property type="evidence" value="ECO:0007669"/>
    <property type="project" value="InterPro"/>
</dbReference>
<name>A0A060BU04_9FLAO</name>
<dbReference type="SUPFAM" id="SSF48208">
    <property type="entry name" value="Six-hairpin glycosidases"/>
    <property type="match status" value="1"/>
</dbReference>
<dbReference type="EMBL" id="KF118918">
    <property type="protein sequence ID" value="AIA86182.1"/>
    <property type="molecule type" value="Genomic_DNA"/>
</dbReference>
<evidence type="ECO:0000259" key="1">
    <source>
        <dbReference type="Pfam" id="PF03632"/>
    </source>
</evidence>
<dbReference type="PANTHER" id="PTHR11051">
    <property type="entry name" value="GLYCOSYL HYDROLASE-RELATED"/>
    <property type="match status" value="1"/>
</dbReference>